<dbReference type="SMART" id="SM00443">
    <property type="entry name" value="G_patch"/>
    <property type="match status" value="1"/>
</dbReference>
<dbReference type="Proteomes" id="UP000233551">
    <property type="component" value="Unassembled WGS sequence"/>
</dbReference>
<dbReference type="Pfam" id="PF01585">
    <property type="entry name" value="G-patch"/>
    <property type="match status" value="1"/>
</dbReference>
<dbReference type="GO" id="GO:0003676">
    <property type="term" value="F:nucleic acid binding"/>
    <property type="evidence" value="ECO:0007669"/>
    <property type="project" value="InterPro"/>
</dbReference>
<dbReference type="EMBL" id="PGOL01000508">
    <property type="protein sequence ID" value="PKI69393.1"/>
    <property type="molecule type" value="Genomic_DNA"/>
</dbReference>
<dbReference type="InterPro" id="IPR005162">
    <property type="entry name" value="Retrotrans_gag_dom"/>
</dbReference>
<dbReference type="STRING" id="22663.A0A2I0KMA6"/>
<evidence type="ECO:0000313" key="4">
    <source>
        <dbReference type="Proteomes" id="UP000233551"/>
    </source>
</evidence>
<accession>A0A2I0KMA6</accession>
<dbReference type="AlphaFoldDB" id="A0A2I0KMA6"/>
<evidence type="ECO:0000313" key="3">
    <source>
        <dbReference type="EMBL" id="PKI69393.1"/>
    </source>
</evidence>
<comment type="caution">
    <text evidence="3">The sequence shown here is derived from an EMBL/GenBank/DDBJ whole genome shotgun (WGS) entry which is preliminary data.</text>
</comment>
<dbReference type="Pfam" id="PF03732">
    <property type="entry name" value="Retrotrans_gag"/>
    <property type="match status" value="1"/>
</dbReference>
<dbReference type="PANTHER" id="PTHR32108:SF9">
    <property type="entry name" value="REVERSE TRANSCRIPTASE RNASE H-LIKE DOMAIN-CONTAINING PROTEIN"/>
    <property type="match status" value="1"/>
</dbReference>
<dbReference type="InterPro" id="IPR000467">
    <property type="entry name" value="G_patch_dom"/>
</dbReference>
<feature type="region of interest" description="Disordered" evidence="1">
    <location>
        <begin position="127"/>
        <end position="153"/>
    </location>
</feature>
<proteinExistence type="predicted"/>
<gene>
    <name evidence="3" type="ORF">CRG98_010191</name>
</gene>
<evidence type="ECO:0000256" key="1">
    <source>
        <dbReference type="SAM" id="MobiDB-lite"/>
    </source>
</evidence>
<reference evidence="3 4" key="1">
    <citation type="submission" date="2017-11" db="EMBL/GenBank/DDBJ databases">
        <title>De-novo sequencing of pomegranate (Punica granatum L.) genome.</title>
        <authorList>
            <person name="Akparov Z."/>
            <person name="Amiraslanov A."/>
            <person name="Hajiyeva S."/>
            <person name="Abbasov M."/>
            <person name="Kaur K."/>
            <person name="Hamwieh A."/>
            <person name="Solovyev V."/>
            <person name="Salamov A."/>
            <person name="Braich B."/>
            <person name="Kosarev P."/>
            <person name="Mahmoud A."/>
            <person name="Hajiyev E."/>
            <person name="Babayeva S."/>
            <person name="Izzatullayeva V."/>
            <person name="Mammadov A."/>
            <person name="Mammadov A."/>
            <person name="Sharifova S."/>
            <person name="Ojaghi J."/>
            <person name="Eynullazada K."/>
            <person name="Bayramov B."/>
            <person name="Abdulazimova A."/>
            <person name="Shahmuradov I."/>
        </authorList>
    </citation>
    <scope>NUCLEOTIDE SEQUENCE [LARGE SCALE GENOMIC DNA]</scope>
    <source>
        <strain evidence="4">cv. AG2017</strain>
        <tissue evidence="3">Leaf</tissue>
    </source>
</reference>
<dbReference type="PROSITE" id="PS50174">
    <property type="entry name" value="G_PATCH"/>
    <property type="match status" value="1"/>
</dbReference>
<name>A0A2I0KMA6_PUNGR</name>
<sequence>MLQYWDYEQFVVATFQESLSESALNWFMSLQAEDIPSWIELAKKFVEQYQYNIETPRSFLELSTMEMAEGQKFEKYATDWRSEAAKHFPPICEAQQIQMFHGTLKGAYYSHLMSHKSSFSEMIIAGKPPASRVPQPAQQTPATQSQQSGTTQFRQRIQFTPLPTPLSHIYRQILAGDMIRPTVPGPSFVPANQDQSLHCEYHSSALGHTTDNCWKLREEVQKLINDKKISFNAIRAPNVQANPLPDHGSSSGPTINMISVCTMREDESQQEGPAPFVIEYVPAEATVGVTGSSAAPAPFIIEVLAREPYQDNKVPWTYEGSVGNLEQQFSVMGVTNSGRVYTNPEIAGKGKAPAASGAALEAPPISQKKVTEEEAEAFMKVIKASEYKGEEDYAIYKKTDVPYISIGDDENLPFHSFETISVIRDYGEARPSRADRMVGKVLLRHNYVPGTGLGAQGQGINCPIEIEEYKNKRGLGFRPSCDEIIEARRSMHLHHLAAYYGKINRGIPVPPLSHFFPALPHVIGGTLDGPFLALEDEPVDLSAICAVTEETPLGVHIRLTQENEELNNWNLVPRYSVVIADIEESLRRLENRQFTSVEPTKEFNVGTEGEPHILKIEMSLDPTQQA</sequence>
<dbReference type="PANTHER" id="PTHR32108">
    <property type="entry name" value="DNA-DIRECTED RNA POLYMERASE SUBUNIT ALPHA"/>
    <property type="match status" value="1"/>
</dbReference>
<evidence type="ECO:0000259" key="2">
    <source>
        <dbReference type="PROSITE" id="PS50174"/>
    </source>
</evidence>
<feature type="compositionally biased region" description="Low complexity" evidence="1">
    <location>
        <begin position="134"/>
        <end position="152"/>
    </location>
</feature>
<feature type="domain" description="G-patch" evidence="2">
    <location>
        <begin position="434"/>
        <end position="480"/>
    </location>
</feature>
<protein>
    <recommendedName>
        <fullName evidence="2">G-patch domain-containing protein</fullName>
    </recommendedName>
</protein>
<organism evidence="3 4">
    <name type="scientific">Punica granatum</name>
    <name type="common">Pomegranate</name>
    <dbReference type="NCBI Taxonomy" id="22663"/>
    <lineage>
        <taxon>Eukaryota</taxon>
        <taxon>Viridiplantae</taxon>
        <taxon>Streptophyta</taxon>
        <taxon>Embryophyta</taxon>
        <taxon>Tracheophyta</taxon>
        <taxon>Spermatophyta</taxon>
        <taxon>Magnoliopsida</taxon>
        <taxon>eudicotyledons</taxon>
        <taxon>Gunneridae</taxon>
        <taxon>Pentapetalae</taxon>
        <taxon>rosids</taxon>
        <taxon>malvids</taxon>
        <taxon>Myrtales</taxon>
        <taxon>Lythraceae</taxon>
        <taxon>Punica</taxon>
    </lineage>
</organism>
<keyword evidence="4" id="KW-1185">Reference proteome</keyword>